<dbReference type="Gene3D" id="1.10.510.10">
    <property type="entry name" value="Transferase(Phosphotransferase) domain 1"/>
    <property type="match status" value="1"/>
</dbReference>
<dbReference type="SUPFAM" id="SSF48695">
    <property type="entry name" value="Multiheme cytochromes"/>
    <property type="match status" value="1"/>
</dbReference>
<dbReference type="SUPFAM" id="SSF56112">
    <property type="entry name" value="Protein kinase-like (PK-like)"/>
    <property type="match status" value="1"/>
</dbReference>
<evidence type="ECO:0000313" key="3">
    <source>
        <dbReference type="Proteomes" id="UP000615446"/>
    </source>
</evidence>
<dbReference type="Pfam" id="PF00069">
    <property type="entry name" value="Pkinase"/>
    <property type="match status" value="1"/>
</dbReference>
<dbReference type="InterPro" id="IPR050167">
    <property type="entry name" value="Ser_Thr_protein_kinase"/>
</dbReference>
<dbReference type="AlphaFoldDB" id="A0A8H3KSR0"/>
<dbReference type="OrthoDB" id="2392649at2759"/>
<evidence type="ECO:0000259" key="1">
    <source>
        <dbReference type="PROSITE" id="PS50011"/>
    </source>
</evidence>
<dbReference type="InterPro" id="IPR000719">
    <property type="entry name" value="Prot_kinase_dom"/>
</dbReference>
<sequence>MDQSNVKEQKYGRCLSCKQMSTSLLCSTCGSTFKEKKIGMCRLYKKVKPKNTNMEICYDCHSTVREQKYGRCIECNKLILERIGVRLLSASNEYQLLEWIPYDRFCRVEYVAKGGFAKIFKASWKDNRISHWNVSKNIWERHNSRNKVMALKSLNNSQNVTLEFIKEITSYVKLAGFNLSDEFIRCYGINQDPITKDYIMVMKYAEFGNLRNYLDKRYRDKKISRKVLYAKLRYKVRILRDIAVSLKRIHIKGIIHRDLHIGNIVCSKKGIYITDMGLCKPVNYTELDNTENNAYGVLPYVAPEVLRGEHYTQASDIYSFGIIMYKIISELPPYYDLLKSCLDAKPSNRPNARDLARIFQEWLNDLIKYNNKKPELVKSELNKQIKEIGNNSLDTTLTNKISKMHYI</sequence>
<dbReference type="Proteomes" id="UP000615446">
    <property type="component" value="Unassembled WGS sequence"/>
</dbReference>
<dbReference type="CDD" id="cd00180">
    <property type="entry name" value="PKc"/>
    <property type="match status" value="1"/>
</dbReference>
<dbReference type="InterPro" id="IPR011009">
    <property type="entry name" value="Kinase-like_dom_sf"/>
</dbReference>
<keyword evidence="2" id="KW-0808">Transferase</keyword>
<accession>A0A8H3KSR0</accession>
<keyword evidence="2" id="KW-0418">Kinase</keyword>
<proteinExistence type="predicted"/>
<dbReference type="PANTHER" id="PTHR23257:SF958">
    <property type="entry name" value="SERINE_THREONINE-PROTEIN KINASE WNK4"/>
    <property type="match status" value="1"/>
</dbReference>
<dbReference type="GO" id="GO:0004672">
    <property type="term" value="F:protein kinase activity"/>
    <property type="evidence" value="ECO:0007669"/>
    <property type="project" value="InterPro"/>
</dbReference>
<feature type="domain" description="Protein kinase" evidence="1">
    <location>
        <begin position="105"/>
        <end position="407"/>
    </location>
</feature>
<dbReference type="EMBL" id="BLAL01000006">
    <property type="protein sequence ID" value="GES73380.1"/>
    <property type="molecule type" value="Genomic_DNA"/>
</dbReference>
<dbReference type="PROSITE" id="PS50011">
    <property type="entry name" value="PROTEIN_KINASE_DOM"/>
    <property type="match status" value="1"/>
</dbReference>
<organism evidence="2 3">
    <name type="scientific">Rhizophagus clarus</name>
    <dbReference type="NCBI Taxonomy" id="94130"/>
    <lineage>
        <taxon>Eukaryota</taxon>
        <taxon>Fungi</taxon>
        <taxon>Fungi incertae sedis</taxon>
        <taxon>Mucoromycota</taxon>
        <taxon>Glomeromycotina</taxon>
        <taxon>Glomeromycetes</taxon>
        <taxon>Glomerales</taxon>
        <taxon>Glomeraceae</taxon>
        <taxon>Rhizophagus</taxon>
    </lineage>
</organism>
<comment type="caution">
    <text evidence="2">The sequence shown here is derived from an EMBL/GenBank/DDBJ whole genome shotgun (WGS) entry which is preliminary data.</text>
</comment>
<dbReference type="GO" id="GO:0005524">
    <property type="term" value="F:ATP binding"/>
    <property type="evidence" value="ECO:0007669"/>
    <property type="project" value="InterPro"/>
</dbReference>
<protein>
    <submittedName>
        <fullName evidence="2">Kinase-like domain-containing protein</fullName>
    </submittedName>
</protein>
<reference evidence="2" key="1">
    <citation type="submission" date="2019-10" db="EMBL/GenBank/DDBJ databases">
        <title>Conservation and host-specific expression of non-tandemly repeated heterogenous ribosome RNA gene in arbuscular mycorrhizal fungi.</title>
        <authorList>
            <person name="Maeda T."/>
            <person name="Kobayashi Y."/>
            <person name="Nakagawa T."/>
            <person name="Ezawa T."/>
            <person name="Yamaguchi K."/>
            <person name="Bino T."/>
            <person name="Nishimoto Y."/>
            <person name="Shigenobu S."/>
            <person name="Kawaguchi M."/>
        </authorList>
    </citation>
    <scope>NUCLEOTIDE SEQUENCE</scope>
    <source>
        <strain evidence="2">HR1</strain>
    </source>
</reference>
<dbReference type="InterPro" id="IPR036280">
    <property type="entry name" value="Multihaem_cyt_sf"/>
</dbReference>
<dbReference type="PANTHER" id="PTHR23257">
    <property type="entry name" value="SERINE-THREONINE PROTEIN KINASE"/>
    <property type="match status" value="1"/>
</dbReference>
<gene>
    <name evidence="2" type="ORF">RCL2_000092200</name>
</gene>
<name>A0A8H3KSR0_9GLOM</name>
<dbReference type="GO" id="GO:0005737">
    <property type="term" value="C:cytoplasm"/>
    <property type="evidence" value="ECO:0007669"/>
    <property type="project" value="TreeGrafter"/>
</dbReference>
<evidence type="ECO:0000313" key="2">
    <source>
        <dbReference type="EMBL" id="GES73380.1"/>
    </source>
</evidence>
<dbReference type="GO" id="GO:0007165">
    <property type="term" value="P:signal transduction"/>
    <property type="evidence" value="ECO:0007669"/>
    <property type="project" value="TreeGrafter"/>
</dbReference>